<gene>
    <name evidence="7" type="primary">BC10</name>
    <name evidence="7" type="ORF">SDJN03_18834</name>
</gene>
<reference evidence="7 8" key="1">
    <citation type="journal article" date="2021" name="Hortic Res">
        <title>The domestication of Cucurbita argyrosperma as revealed by the genome of its wild relative.</title>
        <authorList>
            <person name="Barrera-Redondo J."/>
            <person name="Sanchez-de la Vega G."/>
            <person name="Aguirre-Liguori J.A."/>
            <person name="Castellanos-Morales G."/>
            <person name="Gutierrez-Guerrero Y.T."/>
            <person name="Aguirre-Dugua X."/>
            <person name="Aguirre-Planter E."/>
            <person name="Tenaillon M.I."/>
            <person name="Lira-Saade R."/>
            <person name="Eguiarte L.E."/>
        </authorList>
    </citation>
    <scope>NUCLEOTIDE SEQUENCE [LARGE SCALE GENOMIC DNA]</scope>
    <source>
        <strain evidence="7">JBR-2021</strain>
    </source>
</reference>
<sequence length="443" mass="51403">MFVFFNVDLGIYHYFGGWGFSDLRFDCRIPITQLKNSDSLSSLKPKSRSEMKTGHKYQIDMGDMKVLPGPRPRTTKRPLWIIILVSMVCVFLICAYIYPPSGTGACYIFSDKGCRVITDWLPPSPARELSDAEIASRIVIREILNTPFVPLKTPKIAFLFLTPGSLPFEKLWDNFFKGHEEKFSIYIHASKEKPVHVSRYFAGRETHSDEVIWGKISMVDAERRLLANALHDPDNQHFVLLSDSCVPLHNFDYIYQYLINTNLSYVDCFKDPGPHGNGRYSKHMLPEIEMKDFRKGAQWFSMKRQHALIVVADNLYYSKFRDYCKPGLEGHNCIADEHYLPTFFHMTDPEGIANWSITHVDWSERKWHPKSYGVQDVTYELLQNITSIDVSVHVTSDERKEVQRWPCLWNGVQRPCYLFARKFYPEALDNLMNLFSNYSSLSA</sequence>
<evidence type="ECO:0000256" key="4">
    <source>
        <dbReference type="ARBA" id="ARBA00023136"/>
    </source>
</evidence>
<evidence type="ECO:0000256" key="3">
    <source>
        <dbReference type="ARBA" id="ARBA00022679"/>
    </source>
</evidence>
<dbReference type="AlphaFoldDB" id="A0AAV6MSE1"/>
<evidence type="ECO:0000256" key="5">
    <source>
        <dbReference type="ARBA" id="ARBA00023180"/>
    </source>
</evidence>
<dbReference type="PANTHER" id="PTHR31042:SF150">
    <property type="entry name" value="OS06G0661900 PROTEIN"/>
    <property type="match status" value="1"/>
</dbReference>
<evidence type="ECO:0000256" key="2">
    <source>
        <dbReference type="ARBA" id="ARBA00022676"/>
    </source>
</evidence>
<evidence type="ECO:0000313" key="7">
    <source>
        <dbReference type="EMBL" id="KAG6586101.1"/>
    </source>
</evidence>
<proteinExistence type="predicted"/>
<evidence type="ECO:0000256" key="1">
    <source>
        <dbReference type="ARBA" id="ARBA00004606"/>
    </source>
</evidence>
<dbReference type="GO" id="GO:0016757">
    <property type="term" value="F:glycosyltransferase activity"/>
    <property type="evidence" value="ECO:0007669"/>
    <property type="project" value="UniProtKB-KW"/>
</dbReference>
<comment type="caution">
    <text evidence="7">The sequence shown here is derived from an EMBL/GenBank/DDBJ whole genome shotgun (WGS) entry which is preliminary data.</text>
</comment>
<keyword evidence="5" id="KW-0325">Glycoprotein</keyword>
<comment type="subcellular location">
    <subcellularLocation>
        <location evidence="1">Membrane</location>
        <topology evidence="1">Single-pass type II membrane protein</topology>
    </subcellularLocation>
</comment>
<evidence type="ECO:0000313" key="8">
    <source>
        <dbReference type="Proteomes" id="UP000685013"/>
    </source>
</evidence>
<keyword evidence="6" id="KW-1133">Transmembrane helix</keyword>
<protein>
    <submittedName>
        <fullName evidence="7">Glycosyltransferase BC10</fullName>
    </submittedName>
</protein>
<dbReference type="GO" id="GO:0016020">
    <property type="term" value="C:membrane"/>
    <property type="evidence" value="ECO:0007669"/>
    <property type="project" value="UniProtKB-SubCell"/>
</dbReference>
<keyword evidence="8" id="KW-1185">Reference proteome</keyword>
<keyword evidence="2" id="KW-0328">Glycosyltransferase</keyword>
<feature type="transmembrane region" description="Helical" evidence="6">
    <location>
        <begin position="79"/>
        <end position="98"/>
    </location>
</feature>
<keyword evidence="4 6" id="KW-0472">Membrane</keyword>
<organism evidence="7 8">
    <name type="scientific">Cucurbita argyrosperma subsp. sororia</name>
    <dbReference type="NCBI Taxonomy" id="37648"/>
    <lineage>
        <taxon>Eukaryota</taxon>
        <taxon>Viridiplantae</taxon>
        <taxon>Streptophyta</taxon>
        <taxon>Embryophyta</taxon>
        <taxon>Tracheophyta</taxon>
        <taxon>Spermatophyta</taxon>
        <taxon>Magnoliopsida</taxon>
        <taxon>eudicotyledons</taxon>
        <taxon>Gunneridae</taxon>
        <taxon>Pentapetalae</taxon>
        <taxon>rosids</taxon>
        <taxon>fabids</taxon>
        <taxon>Cucurbitales</taxon>
        <taxon>Cucurbitaceae</taxon>
        <taxon>Cucurbiteae</taxon>
        <taxon>Cucurbita</taxon>
    </lineage>
</organism>
<keyword evidence="6" id="KW-0812">Transmembrane</keyword>
<evidence type="ECO:0000256" key="6">
    <source>
        <dbReference type="SAM" id="Phobius"/>
    </source>
</evidence>
<accession>A0AAV6MSE1</accession>
<dbReference type="InterPro" id="IPR044174">
    <property type="entry name" value="BC10-like"/>
</dbReference>
<dbReference type="EMBL" id="JAGKQH010000012">
    <property type="protein sequence ID" value="KAG6586101.1"/>
    <property type="molecule type" value="Genomic_DNA"/>
</dbReference>
<dbReference type="Pfam" id="PF02485">
    <property type="entry name" value="Branch"/>
    <property type="match status" value="1"/>
</dbReference>
<dbReference type="PANTHER" id="PTHR31042">
    <property type="entry name" value="CORE-2/I-BRANCHING BETA-1,6-N-ACETYLGLUCOSAMINYLTRANSFERASE FAMILY PROTEIN-RELATED"/>
    <property type="match status" value="1"/>
</dbReference>
<keyword evidence="3" id="KW-0808">Transferase</keyword>
<feature type="non-terminal residue" evidence="7">
    <location>
        <position position="1"/>
    </location>
</feature>
<dbReference type="Proteomes" id="UP000685013">
    <property type="component" value="Chromosome 12"/>
</dbReference>
<name>A0AAV6MSE1_9ROSI</name>
<dbReference type="InterPro" id="IPR003406">
    <property type="entry name" value="Glyco_trans_14"/>
</dbReference>